<dbReference type="Gene3D" id="1.20.1510.10">
    <property type="entry name" value="Cation efflux protein transmembrane domain"/>
    <property type="match status" value="1"/>
</dbReference>
<dbReference type="InterPro" id="IPR027469">
    <property type="entry name" value="Cation_efflux_TMD_sf"/>
</dbReference>
<dbReference type="InterPro" id="IPR058533">
    <property type="entry name" value="Cation_efflux_TM"/>
</dbReference>
<dbReference type="GO" id="GO:0016020">
    <property type="term" value="C:membrane"/>
    <property type="evidence" value="ECO:0007669"/>
    <property type="project" value="UniProtKB-SubCell"/>
</dbReference>
<evidence type="ECO:0000256" key="3">
    <source>
        <dbReference type="ARBA" id="ARBA00022989"/>
    </source>
</evidence>
<evidence type="ECO:0000259" key="6">
    <source>
        <dbReference type="Pfam" id="PF01545"/>
    </source>
</evidence>
<dbReference type="EMBL" id="CAESAG010000049">
    <property type="protein sequence ID" value="CAB4334421.1"/>
    <property type="molecule type" value="Genomic_DNA"/>
</dbReference>
<comment type="subcellular location">
    <subcellularLocation>
        <location evidence="1">Membrane</location>
        <topology evidence="1">Multi-pass membrane protein</topology>
    </subcellularLocation>
</comment>
<evidence type="ECO:0000256" key="5">
    <source>
        <dbReference type="SAM" id="Phobius"/>
    </source>
</evidence>
<accession>A0A6J5YVT6</accession>
<evidence type="ECO:0000256" key="2">
    <source>
        <dbReference type="ARBA" id="ARBA00022692"/>
    </source>
</evidence>
<keyword evidence="3 5" id="KW-1133">Transmembrane helix</keyword>
<dbReference type="AlphaFoldDB" id="A0A6J5YVT6"/>
<protein>
    <submittedName>
        <fullName evidence="7">Unannotated protein</fullName>
    </submittedName>
</protein>
<reference evidence="7" key="1">
    <citation type="submission" date="2020-05" db="EMBL/GenBank/DDBJ databases">
        <authorList>
            <person name="Chiriac C."/>
            <person name="Salcher M."/>
            <person name="Ghai R."/>
            <person name="Kavagutti S V."/>
        </authorList>
    </citation>
    <scope>NUCLEOTIDE SEQUENCE</scope>
</reference>
<evidence type="ECO:0000313" key="7">
    <source>
        <dbReference type="EMBL" id="CAB4334421.1"/>
    </source>
</evidence>
<dbReference type="SUPFAM" id="SSF161111">
    <property type="entry name" value="Cation efflux protein transmembrane domain-like"/>
    <property type="match status" value="1"/>
</dbReference>
<feature type="transmembrane region" description="Helical" evidence="5">
    <location>
        <begin position="164"/>
        <end position="182"/>
    </location>
</feature>
<dbReference type="Pfam" id="PF01545">
    <property type="entry name" value="Cation_efflux"/>
    <property type="match status" value="1"/>
</dbReference>
<name>A0A6J5YVT6_9ZZZZ</name>
<dbReference type="GO" id="GO:0008324">
    <property type="term" value="F:monoatomic cation transmembrane transporter activity"/>
    <property type="evidence" value="ECO:0007669"/>
    <property type="project" value="InterPro"/>
</dbReference>
<keyword evidence="2 5" id="KW-0812">Transmembrane</keyword>
<feature type="transmembrane region" description="Helical" evidence="5">
    <location>
        <begin position="99"/>
        <end position="120"/>
    </location>
</feature>
<feature type="transmembrane region" description="Helical" evidence="5">
    <location>
        <begin position="12"/>
        <end position="31"/>
    </location>
</feature>
<keyword evidence="4 5" id="KW-0472">Membrane</keyword>
<feature type="domain" description="Cation efflux protein transmembrane" evidence="6">
    <location>
        <begin position="11"/>
        <end position="178"/>
    </location>
</feature>
<organism evidence="7">
    <name type="scientific">freshwater metagenome</name>
    <dbReference type="NCBI Taxonomy" id="449393"/>
    <lineage>
        <taxon>unclassified sequences</taxon>
        <taxon>metagenomes</taxon>
        <taxon>ecological metagenomes</taxon>
    </lineage>
</organism>
<feature type="transmembrane region" description="Helical" evidence="5">
    <location>
        <begin position="141"/>
        <end position="158"/>
    </location>
</feature>
<feature type="transmembrane region" description="Helical" evidence="5">
    <location>
        <begin position="43"/>
        <end position="61"/>
    </location>
</feature>
<gene>
    <name evidence="7" type="ORF">UFOPK4080_00440</name>
</gene>
<proteinExistence type="predicted"/>
<evidence type="ECO:0000256" key="4">
    <source>
        <dbReference type="ARBA" id="ARBA00023136"/>
    </source>
</evidence>
<feature type="transmembrane region" description="Helical" evidence="5">
    <location>
        <begin position="68"/>
        <end position="87"/>
    </location>
</feature>
<sequence length="186" mass="20184">MKKFGLRRTVTIVATLNLAYFVVEFCFAQIFDSLALLSDSLDFLEDASINFLILLAMAWSIQARRKVSYVLALVLLMPGIVFVVQAISRFSNPVQPDGLGMSVVGIGALIVNFYCALLLTSHKGDVGGLAKAAYLSARNDALANLLIITAGVLTLFWVSQIPDLIIGVIIFSMNFDAALQVLRAPK</sequence>
<evidence type="ECO:0000256" key="1">
    <source>
        <dbReference type="ARBA" id="ARBA00004141"/>
    </source>
</evidence>